<feature type="domain" description="FAD-binding FR-type" evidence="14">
    <location>
        <begin position="230"/>
        <end position="433"/>
    </location>
</feature>
<dbReference type="GO" id="GO:0019344">
    <property type="term" value="P:cysteine biosynthetic process"/>
    <property type="evidence" value="ECO:0007669"/>
    <property type="project" value="UniProtKB-KW"/>
</dbReference>
<evidence type="ECO:0000256" key="1">
    <source>
        <dbReference type="ARBA" id="ARBA00022448"/>
    </source>
</evidence>
<evidence type="ECO:0000259" key="14">
    <source>
        <dbReference type="PROSITE" id="PS51384"/>
    </source>
</evidence>
<dbReference type="Pfam" id="PF00667">
    <property type="entry name" value="FAD_binding_1"/>
    <property type="match status" value="2"/>
</dbReference>
<feature type="binding site" evidence="12">
    <location>
        <position position="546"/>
    </location>
    <ligand>
        <name>NADP(+)</name>
        <dbReference type="ChEBI" id="CHEBI:58349"/>
    </ligand>
</feature>
<evidence type="ECO:0000256" key="10">
    <source>
        <dbReference type="ARBA" id="ARBA00052219"/>
    </source>
</evidence>
<dbReference type="Pfam" id="PF00258">
    <property type="entry name" value="Flavodoxin_1"/>
    <property type="match status" value="1"/>
</dbReference>
<dbReference type="InterPro" id="IPR001433">
    <property type="entry name" value="OxRdtase_FAD/NAD-bd"/>
</dbReference>
<dbReference type="Proteomes" id="UP000254209">
    <property type="component" value="Unassembled WGS sequence"/>
</dbReference>
<keyword evidence="4 11" id="KW-0288">FMN</keyword>
<proteinExistence type="predicted"/>
<dbReference type="InterPro" id="IPR003097">
    <property type="entry name" value="CysJ-like_FAD-binding"/>
</dbReference>
<feature type="binding site" evidence="12">
    <location>
        <position position="309"/>
    </location>
    <ligand>
        <name>FAD</name>
        <dbReference type="ChEBI" id="CHEBI:57692"/>
    </ligand>
</feature>
<evidence type="ECO:0000256" key="7">
    <source>
        <dbReference type="ARBA" id="ARBA00022982"/>
    </source>
</evidence>
<accession>A0A376BMX1</accession>
<dbReference type="CDD" id="cd06199">
    <property type="entry name" value="SiR"/>
    <property type="match status" value="1"/>
</dbReference>
<keyword evidence="5 11" id="KW-0274">FAD</keyword>
<evidence type="ECO:0000313" key="15">
    <source>
        <dbReference type="EMBL" id="SSY71010.1"/>
    </source>
</evidence>
<evidence type="ECO:0000256" key="4">
    <source>
        <dbReference type="ARBA" id="ARBA00022643"/>
    </source>
</evidence>
<comment type="function">
    <text evidence="11">Component of the sulfite reductase complex that catalyzes the 6-electron reduction of sulfite to sulfide. This is one of several activities required for the biosynthesis of L-cysteine from sulfate. The flavoprotein component catalyzes the electron flow from NADPH -&gt; FAD -&gt; FMN to the hemoprotein component.</text>
</comment>
<dbReference type="InterPro" id="IPR039261">
    <property type="entry name" value="FNR_nucleotide-bd"/>
</dbReference>
<evidence type="ECO:0000256" key="11">
    <source>
        <dbReference type="PIRNR" id="PIRNR000207"/>
    </source>
</evidence>
<dbReference type="SUPFAM" id="SSF52343">
    <property type="entry name" value="Ferredoxin reductase-like, C-terminal NADP-linked domain"/>
    <property type="match status" value="1"/>
</dbReference>
<dbReference type="Gene3D" id="2.40.30.10">
    <property type="entry name" value="Translation factors"/>
    <property type="match status" value="1"/>
</dbReference>
<feature type="domain" description="Flavodoxin-like" evidence="13">
    <location>
        <begin position="57"/>
        <end position="195"/>
    </location>
</feature>
<feature type="binding site" evidence="12">
    <location>
        <begin position="389"/>
        <end position="391"/>
    </location>
    <ligand>
        <name>FAD</name>
        <dbReference type="ChEBI" id="CHEBI:57692"/>
    </ligand>
</feature>
<evidence type="ECO:0000256" key="8">
    <source>
        <dbReference type="ARBA" id="ARBA00023002"/>
    </source>
</evidence>
<dbReference type="InterPro" id="IPR008254">
    <property type="entry name" value="Flavodoxin/NO_synth"/>
</dbReference>
<comment type="cofactor">
    <cofactor evidence="11 12">
        <name>FMN</name>
        <dbReference type="ChEBI" id="CHEBI:58210"/>
    </cofactor>
    <text evidence="11 12">Binds 1 FMN per subunit.</text>
</comment>
<dbReference type="NCBIfam" id="TIGR01931">
    <property type="entry name" value="cysJ"/>
    <property type="match status" value="1"/>
</dbReference>
<evidence type="ECO:0000256" key="12">
    <source>
        <dbReference type="PIRSR" id="PIRSR000207-1"/>
    </source>
</evidence>
<dbReference type="InterPro" id="IPR029039">
    <property type="entry name" value="Flavoprotein-like_sf"/>
</dbReference>
<comment type="pathway">
    <text evidence="11">Sulfur metabolism; hydrogen sulfide biosynthesis; hydrogen sulfide from sulfite (NADPH route): step 1/1.</text>
</comment>
<keyword evidence="8 11" id="KW-0560">Oxidoreductase</keyword>
<organism evidence="15 16">
    <name type="scientific">Alysiella crassa</name>
    <dbReference type="NCBI Taxonomy" id="153491"/>
    <lineage>
        <taxon>Bacteria</taxon>
        <taxon>Pseudomonadati</taxon>
        <taxon>Pseudomonadota</taxon>
        <taxon>Betaproteobacteria</taxon>
        <taxon>Neisseriales</taxon>
        <taxon>Neisseriaceae</taxon>
        <taxon>Alysiella</taxon>
    </lineage>
</organism>
<protein>
    <recommendedName>
        <fullName evidence="11">Sulfite reductase [NADPH] flavoprotein alpha-component</fullName>
        <shortName evidence="11">SiR-FP</shortName>
        <ecNumber evidence="11">1.8.1.2</ecNumber>
    </recommendedName>
</protein>
<feature type="binding site" evidence="12">
    <location>
        <position position="584"/>
    </location>
    <ligand>
        <name>FAD</name>
        <dbReference type="ChEBI" id="CHEBI:57692"/>
    </ligand>
</feature>
<keyword evidence="1 11" id="KW-0813">Transport</keyword>
<dbReference type="PROSITE" id="PS50902">
    <property type="entry name" value="FLAVODOXIN_LIKE"/>
    <property type="match status" value="1"/>
</dbReference>
<evidence type="ECO:0000256" key="6">
    <source>
        <dbReference type="ARBA" id="ARBA00022857"/>
    </source>
</evidence>
<dbReference type="GO" id="GO:0005829">
    <property type="term" value="C:cytosol"/>
    <property type="evidence" value="ECO:0007669"/>
    <property type="project" value="TreeGrafter"/>
</dbReference>
<evidence type="ECO:0000256" key="3">
    <source>
        <dbReference type="ARBA" id="ARBA00022630"/>
    </source>
</evidence>
<dbReference type="InterPro" id="IPR023173">
    <property type="entry name" value="NADPH_Cyt_P450_Rdtase_alpha"/>
</dbReference>
<feature type="binding site" evidence="12">
    <location>
        <begin position="504"/>
        <end position="505"/>
    </location>
    <ligand>
        <name>NADP(+)</name>
        <dbReference type="ChEBI" id="CHEBI:58349"/>
    </ligand>
</feature>
<keyword evidence="2 11" id="KW-0028">Amino-acid biosynthesis</keyword>
<keyword evidence="3 11" id="KW-0285">Flavoprotein</keyword>
<dbReference type="PANTHER" id="PTHR19384:SF128">
    <property type="entry name" value="NADPH OXIDOREDUCTASE A"/>
    <property type="match status" value="1"/>
</dbReference>
<evidence type="ECO:0000313" key="16">
    <source>
        <dbReference type="Proteomes" id="UP000254209"/>
    </source>
</evidence>
<dbReference type="PANTHER" id="PTHR19384">
    <property type="entry name" value="NITRIC OXIDE SYNTHASE-RELATED"/>
    <property type="match status" value="1"/>
</dbReference>
<dbReference type="SUPFAM" id="SSF52218">
    <property type="entry name" value="Flavoproteins"/>
    <property type="match status" value="1"/>
</dbReference>
<gene>
    <name evidence="15" type="primary">cysJ</name>
    <name evidence="15" type="ORF">NCTC10283_01141</name>
</gene>
<feature type="binding site" evidence="12">
    <location>
        <begin position="371"/>
        <end position="374"/>
    </location>
    <ligand>
        <name>FAD</name>
        <dbReference type="ChEBI" id="CHEBI:57692"/>
    </ligand>
</feature>
<evidence type="ECO:0000259" key="13">
    <source>
        <dbReference type="PROSITE" id="PS50902"/>
    </source>
</evidence>
<dbReference type="Pfam" id="PF00175">
    <property type="entry name" value="NAD_binding_1"/>
    <property type="match status" value="1"/>
</dbReference>
<feature type="binding site" evidence="12">
    <location>
        <begin position="110"/>
        <end position="113"/>
    </location>
    <ligand>
        <name>FMN</name>
        <dbReference type="ChEBI" id="CHEBI:58210"/>
    </ligand>
</feature>
<feature type="binding site" evidence="12">
    <location>
        <begin position="146"/>
        <end position="155"/>
    </location>
    <ligand>
        <name>FMN</name>
        <dbReference type="ChEBI" id="CHEBI:58210"/>
    </ligand>
</feature>
<keyword evidence="16" id="KW-1185">Reference proteome</keyword>
<keyword evidence="7 11" id="KW-0249">Electron transport</keyword>
<keyword evidence="9 11" id="KW-0198">Cysteine biosynthesis</keyword>
<evidence type="ECO:0000256" key="2">
    <source>
        <dbReference type="ARBA" id="ARBA00022605"/>
    </source>
</evidence>
<feature type="binding site" evidence="12">
    <location>
        <begin position="63"/>
        <end position="68"/>
    </location>
    <ligand>
        <name>FMN</name>
        <dbReference type="ChEBI" id="CHEBI:58210"/>
    </ligand>
</feature>
<dbReference type="AlphaFoldDB" id="A0A376BMX1"/>
<dbReference type="STRING" id="1120980.GCA_000745955_01648"/>
<feature type="binding site" evidence="12">
    <location>
        <begin position="510"/>
        <end position="514"/>
    </location>
    <ligand>
        <name>NADP(+)</name>
        <dbReference type="ChEBI" id="CHEBI:58349"/>
    </ligand>
</feature>
<dbReference type="PROSITE" id="PS51384">
    <property type="entry name" value="FAD_FR"/>
    <property type="match status" value="1"/>
</dbReference>
<keyword evidence="6 11" id="KW-0521">NADP</keyword>
<dbReference type="GO" id="GO:0070814">
    <property type="term" value="P:hydrogen sulfide biosynthetic process"/>
    <property type="evidence" value="ECO:0007669"/>
    <property type="project" value="UniProtKB-UniPathway"/>
</dbReference>
<dbReference type="Gene3D" id="3.40.50.80">
    <property type="entry name" value="Nucleotide-binding domain of ferredoxin-NADP reductase (FNR) module"/>
    <property type="match status" value="1"/>
</dbReference>
<dbReference type="InterPro" id="IPR017938">
    <property type="entry name" value="Riboflavin_synthase-like_b-brl"/>
</dbReference>
<dbReference type="InterPro" id="IPR017927">
    <property type="entry name" value="FAD-bd_FR_type"/>
</dbReference>
<evidence type="ECO:0000256" key="9">
    <source>
        <dbReference type="ARBA" id="ARBA00023192"/>
    </source>
</evidence>
<dbReference type="PRINTS" id="PR00371">
    <property type="entry name" value="FPNCR"/>
</dbReference>
<feature type="binding site" evidence="12">
    <location>
        <position position="395"/>
    </location>
    <ligand>
        <name>FAD</name>
        <dbReference type="ChEBI" id="CHEBI:57692"/>
    </ligand>
</feature>
<dbReference type="OrthoDB" id="9816402at2"/>
<comment type="catalytic activity">
    <reaction evidence="10 11">
        <text>hydrogen sulfide + 3 NADP(+) + 3 H2O = sulfite + 3 NADPH + 4 H(+)</text>
        <dbReference type="Rhea" id="RHEA:13801"/>
        <dbReference type="ChEBI" id="CHEBI:15377"/>
        <dbReference type="ChEBI" id="CHEBI:15378"/>
        <dbReference type="ChEBI" id="CHEBI:17359"/>
        <dbReference type="ChEBI" id="CHEBI:29919"/>
        <dbReference type="ChEBI" id="CHEBI:57783"/>
        <dbReference type="ChEBI" id="CHEBI:58349"/>
        <dbReference type="EC" id="1.8.1.2"/>
    </reaction>
</comment>
<evidence type="ECO:0000256" key="5">
    <source>
        <dbReference type="ARBA" id="ARBA00022827"/>
    </source>
</evidence>
<dbReference type="PRINTS" id="PR00369">
    <property type="entry name" value="FLAVODOXIN"/>
</dbReference>
<dbReference type="RefSeq" id="WP_034293592.1">
    <property type="nucleotide sequence ID" value="NZ_CP091519.2"/>
</dbReference>
<dbReference type="InterPro" id="IPR001709">
    <property type="entry name" value="Flavoprot_Pyr_Nucl_cyt_Rdtase"/>
</dbReference>
<name>A0A376BMX1_9NEIS</name>
<dbReference type="GO" id="GO:0004783">
    <property type="term" value="F:sulfite reductase (NADPH) activity"/>
    <property type="evidence" value="ECO:0007669"/>
    <property type="project" value="UniProtKB-EC"/>
</dbReference>
<comment type="subunit">
    <text evidence="11">Alpha(8)-beta(8). The alpha component is a flavoprotein, the beta component is a hemoprotein.</text>
</comment>
<dbReference type="GO" id="GO:0010181">
    <property type="term" value="F:FMN binding"/>
    <property type="evidence" value="ECO:0007669"/>
    <property type="project" value="InterPro"/>
</dbReference>
<feature type="binding site" evidence="12">
    <location>
        <begin position="404"/>
        <end position="407"/>
    </location>
    <ligand>
        <name>FAD</name>
        <dbReference type="ChEBI" id="CHEBI:57692"/>
    </ligand>
</feature>
<dbReference type="Gene3D" id="1.20.990.10">
    <property type="entry name" value="NADPH-cytochrome p450 Reductase, Chain A, domain 3"/>
    <property type="match status" value="1"/>
</dbReference>
<dbReference type="FunFam" id="3.40.50.80:FF:000001">
    <property type="entry name" value="NADPH--cytochrome P450 reductase 1"/>
    <property type="match status" value="1"/>
</dbReference>
<dbReference type="InterPro" id="IPR001094">
    <property type="entry name" value="Flavdoxin-like"/>
</dbReference>
<dbReference type="InterPro" id="IPR010199">
    <property type="entry name" value="CysJ"/>
</dbReference>
<dbReference type="EC" id="1.8.1.2" evidence="11"/>
<dbReference type="EMBL" id="UFSO01000002">
    <property type="protein sequence ID" value="SSY71010.1"/>
    <property type="molecule type" value="Genomic_DNA"/>
</dbReference>
<dbReference type="Gene3D" id="3.40.50.360">
    <property type="match status" value="1"/>
</dbReference>
<dbReference type="GO" id="GO:0050660">
    <property type="term" value="F:flavin adenine dinucleotide binding"/>
    <property type="evidence" value="ECO:0007669"/>
    <property type="project" value="InterPro"/>
</dbReference>
<sequence length="584" mass="64300">MNPIPNELTPHLAALTPVQLAWLSGYCWAKANGETHPDTLSGSLNMTSSANAKSLNIHIVSASQTGNARGVAQQLSEKLTALGVAHQHSHAADFKPKSLAENDIVLLITSTQGEGEPPEEAVSLHKFLHGKKAPKLNELRFAVLGLGDSSYPKFCGAAREFDAKLADLGASRLMDLTECDLDFQATAQNWVEQIGLQIKALANSQNQNASHNLSGSLNTLVAPDNAFSKEKPFAATLLTRQKITGRGSDKDVRHIELDLSGSGMTYQVGDALGVWFSNDVDLVDEILNAVGLADDENLRDQLVHKMEITQNTPQFVKNYAAIAQNADLNQAIGDDVNAFVQANPIVGIVQKYPTKLSAEQLLGLLRPIAPRLYSISSAQDEVGEEVHLTVGALRYEHAGKIREGGASSFLARRAAEDGQIHVFVEQNPHFRLPENPATPIIMIGAGTGIAPFRAFVQQRAASEATGENWLIFGNPHASEDFLYQTEWQQFAKNGYLHRYHFAWSRDQAEKIYVQDKIRENAQLFWQWLQNGAHVYVCGDASKMAKDVERALIDVIESQGNLSRDDAEEYLDNLRQNKRYQRDVY</sequence>
<dbReference type="SUPFAM" id="SSF63380">
    <property type="entry name" value="Riboflavin synthase domain-like"/>
    <property type="match status" value="1"/>
</dbReference>
<reference evidence="15 16" key="1">
    <citation type="submission" date="2018-06" db="EMBL/GenBank/DDBJ databases">
        <authorList>
            <consortium name="Pathogen Informatics"/>
            <person name="Doyle S."/>
        </authorList>
    </citation>
    <scope>NUCLEOTIDE SEQUENCE [LARGE SCALE GENOMIC DNA]</scope>
    <source>
        <strain evidence="15 16">NCTC10283</strain>
    </source>
</reference>
<dbReference type="UniPathway" id="UPA00140">
    <property type="reaction ID" value="UER00207"/>
</dbReference>
<comment type="cofactor">
    <cofactor evidence="11 12">
        <name>FAD</name>
        <dbReference type="ChEBI" id="CHEBI:57692"/>
    </cofactor>
    <text evidence="11 12">Binds 1 FAD per subunit.</text>
</comment>
<dbReference type="PIRSF" id="PIRSF000207">
    <property type="entry name" value="SiR-FP_CysJ"/>
    <property type="match status" value="1"/>
</dbReference>